<dbReference type="Pfam" id="PF25023">
    <property type="entry name" value="TEN_YD-shell"/>
    <property type="match status" value="1"/>
</dbReference>
<dbReference type="InterPro" id="IPR028994">
    <property type="entry name" value="Integrin_alpha_N"/>
</dbReference>
<dbReference type="SUPFAM" id="SSF69318">
    <property type="entry name" value="Integrin alpha N-terminal domain"/>
    <property type="match status" value="1"/>
</dbReference>
<keyword evidence="6" id="KW-0472">Membrane</keyword>
<accession>A0A450T006</accession>
<evidence type="ECO:0000256" key="4">
    <source>
        <dbReference type="ARBA" id="ARBA00023026"/>
    </source>
</evidence>
<keyword evidence="4" id="KW-0843">Virulence</keyword>
<feature type="transmembrane region" description="Helical" evidence="6">
    <location>
        <begin position="2057"/>
        <end position="2075"/>
    </location>
</feature>
<organism evidence="10">
    <name type="scientific">Candidatus Kentrum sp. DK</name>
    <dbReference type="NCBI Taxonomy" id="2126562"/>
    <lineage>
        <taxon>Bacteria</taxon>
        <taxon>Pseudomonadati</taxon>
        <taxon>Pseudomonadota</taxon>
        <taxon>Gammaproteobacteria</taxon>
        <taxon>Candidatus Kentrum</taxon>
    </lineage>
</organism>
<reference evidence="10" key="1">
    <citation type="submission" date="2019-02" db="EMBL/GenBank/DDBJ databases">
        <authorList>
            <person name="Gruber-Vodicka R. H."/>
            <person name="Seah K. B. B."/>
        </authorList>
    </citation>
    <scope>NUCLEOTIDE SEQUENCE</scope>
    <source>
        <strain evidence="10">BECK_DK161</strain>
    </source>
</reference>
<dbReference type="InterPro" id="IPR031325">
    <property type="entry name" value="RHS_repeat"/>
</dbReference>
<evidence type="ECO:0000256" key="7">
    <source>
        <dbReference type="SAM" id="SignalP"/>
    </source>
</evidence>
<dbReference type="Pfam" id="PF12256">
    <property type="entry name" value="TcdB_toxin_midN"/>
    <property type="match status" value="1"/>
</dbReference>
<keyword evidence="3" id="KW-0677">Repeat</keyword>
<evidence type="ECO:0000256" key="2">
    <source>
        <dbReference type="ARBA" id="ARBA00022525"/>
    </source>
</evidence>
<feature type="transmembrane region" description="Helical" evidence="6">
    <location>
        <begin position="1997"/>
        <end position="2017"/>
    </location>
</feature>
<feature type="signal peptide" evidence="7">
    <location>
        <begin position="1"/>
        <end position="20"/>
    </location>
</feature>
<dbReference type="GO" id="GO:0005576">
    <property type="term" value="C:extracellular region"/>
    <property type="evidence" value="ECO:0007669"/>
    <property type="project" value="UniProtKB-SubCell"/>
</dbReference>
<sequence>MKSILTFLSRFILCAAFLHATHAEELVGSLPGQFSVEQGAAVYTIPIEVPPGVAGMQPALAITYNSNGGNGLLGVGFSLSGLSVITRCGQTIAQDGQKGGVYYDGRDRFCLDGQRLIAISGADGGSGTEYRTEIDSYSRIVSHGQQGSGPQWWRVETKSGQVMAFGNTQDSRIEAQGKSTVRLWAVNRISDTVGNGIDFEYYEDNGEGEYYPTRILYAGGVVEFGVEGRSDLVVAYQAGGKIVSSTRVSSISLYAANTLAHSYNLFYSDTARSLLDSVAKTDSAGNNLPETIFSRGDIEEYAQSYADGFRLWLPSGQGPHTYNYVRGSNSNGVYSDLIDMNGDGLPDRVGHHNYATGKAGLHVALNTGSDFEPFQLWLPSGQGPHTYNYVRGSNGSGVYSDLIDMNGDGLPDRVGHHNYATNTHGLHVALNTGSSFGPFELWLPNGQGPHGNDYVRGSDGSGVYSDLIDMNGDGLPDRIGHHNYATNTHGLHVALNTGSGFGPFELWLPNGQGPHSYDYVRGSGGDGVYSDLIDMNGDGLPDRVGHHNYKTNTHGLHVALNTGGGFGPFELWLPNGQGPHSYDYVRGSNGSGVYSDLIDMNGDGLPDRVGHHNYATNTHGLHVALNTGSGFGSFQLWLPNGQGPHGDDYVQGGNGSVYSDLIDMNGDGLPDRVGHHNYKTNTHGLHVALNTGSGFGPFELWLPNGQGPHGDDYVRGSNGSGVYSDLIDMNGDGLLDRVGHHNYATNTGGLHVSVNQTVLPYITAITDGLDRESILTYHPLTDTSIHTKASGSIYPETDTVPPWQVISQLQTTTPTAIQTTTYRYGGLKANLHGRGSLGFRWIEATDHTRNTITRTEYSQSFPHVGSPERVTTHLIDNGYGGNILLSETETQYGHVTGHADRVYSPHVVQTTERNYGLDRSLLTTVTTENDLIDGFGNIGRITSTTQGAGETHVKVSTNDYVNDEQRWILGRLTRASVTHIGPDNSQITRASEFAYDAQTGLLTLEAIEHNTALAQTTRYQYDQHGNQIAVTLSAPGLPDRTTETQYDALGRFPVRVTNALGHSETREYDPACGKPISLTGPNGLTTRWEYDSLCRKTREVRADGTETTWAYQWADDDATDDAPALARYGLAETASGASPVTVWYDALNREVRKDTIGFDGRTIHQETEYNARGEIVRQSLPHFVGETAHWVLNTYDLLGRPDSVTRPAGALTGQSAAITQYAYSGFATTVTDAMGRQKTTIKNALGRVVRVEEEEGAWLTHAMDAIGNLMETNANGVITRMGYDIRGNKEWMEDPDMGRWEYLYNGFGELIGQTDAKGQLVAMEYDQLGRMVRREEPEGITTWEYDTAGHGIGKLALISAPNGFYQAFGYDELGRAAQNSTHADDQDFLITTGYDQFGRIAESVRPGSIPGGFTVQHVYNAFGYLEALRVPREHILDYDTAHLHTLYQNAREMATLLLDETTDYLQKAAEYREKAGIYQQLADQDALYARALALLGEAQAHMEINAEPGTVFAPINAARELIRPLAETALQADRFPELATTLEGVAQELATAAAESAEELDAKLAELERWGEELERISGQMARMDHDPYHLYLWQAKGRDAAGRLTGTLFGNGLSTNKIYDPASGELLTIQSGFGTALPIRDLGYTYDLADNVTARLDRVQDIQESFQYDRLDRLTASTVSGQIGQTSYHNTLTYTYDAQGNMTHNSGVGAYLYGVAGTGGPGPHATTRAGDQEIQYDANGSMTQAGDRTIQWTSFNKPQTFQRAGKTIAFHYGPDRARYLKTGTTTEGNPQRTVYLGRLYEQETTSGSDGDTIRRKHFIYADGQLAAIHIKTEQAGVPQPDETRYLHRDNLGSIDTITDGRGNIVERMSYEAFGQRRAGDWRSADDPLAGIILPVFTNRGFTGHEHVDEMGLIHMNGRVYDPGLGRFLSADPNIQSPYSSQSYNRYSYVLNNPLKYSDPSGFFWKKVRKAVKKARKAVVKAVRETGRWIKEHKREIITVAIIVAAVATGGAVAAAMGQAGFGVVTAGAVGGATTGAIMGGGLGYMETGSLEGALDGAVKGAVVGALTGAAFGYLGSLGMGTGNNATVAKVTAHYKEHKVLYDSLAKIASNTGEIEDAIDGPQNPSASNNSSPLSVSSSATNRHQAARAWNLTAQSPAHAGGAMANRHWSGYGARNRNNARRFQRALRVSYF</sequence>
<evidence type="ECO:0000313" key="10">
    <source>
        <dbReference type="EMBL" id="VFJ59838.1"/>
    </source>
</evidence>
<feature type="transmembrane region" description="Helical" evidence="6">
    <location>
        <begin position="2024"/>
        <end position="2045"/>
    </location>
</feature>
<keyword evidence="2" id="KW-0964">Secreted</keyword>
<dbReference type="InterPro" id="IPR022045">
    <property type="entry name" value="TcdB_toxin_mid/N"/>
</dbReference>
<dbReference type="EMBL" id="CAADEY010000075">
    <property type="protein sequence ID" value="VFJ59838.1"/>
    <property type="molecule type" value="Genomic_DNA"/>
</dbReference>
<dbReference type="InterPro" id="IPR003284">
    <property type="entry name" value="Sal_SpvB"/>
</dbReference>
<protein>
    <submittedName>
        <fullName evidence="10">RHS repeat-associated core domain-containing protein</fullName>
    </submittedName>
</protein>
<keyword evidence="7" id="KW-0732">Signal</keyword>
<feature type="compositionally biased region" description="Low complexity" evidence="5">
    <location>
        <begin position="2122"/>
        <end position="2139"/>
    </location>
</feature>
<evidence type="ECO:0000256" key="6">
    <source>
        <dbReference type="SAM" id="Phobius"/>
    </source>
</evidence>
<feature type="chain" id="PRO_5019496598" evidence="7">
    <location>
        <begin position="21"/>
        <end position="2192"/>
    </location>
</feature>
<gene>
    <name evidence="10" type="ORF">BECKDK2373C_GA0170839_10751</name>
</gene>
<feature type="domain" description="Teneurin-like YD-shell" evidence="9">
    <location>
        <begin position="1664"/>
        <end position="1954"/>
    </location>
</feature>
<dbReference type="Pfam" id="PF03534">
    <property type="entry name" value="SpvB"/>
    <property type="match status" value="1"/>
</dbReference>
<comment type="subcellular location">
    <subcellularLocation>
        <location evidence="1">Secreted</location>
    </subcellularLocation>
</comment>
<feature type="region of interest" description="Disordered" evidence="5">
    <location>
        <begin position="2116"/>
        <end position="2146"/>
    </location>
</feature>
<feature type="domain" description="Insecticide toxin TcdB middle/N-terminal" evidence="8">
    <location>
        <begin position="718"/>
        <end position="859"/>
    </location>
</feature>
<dbReference type="PANTHER" id="PTHR32305">
    <property type="match status" value="1"/>
</dbReference>
<keyword evidence="6" id="KW-1133">Transmembrane helix</keyword>
<dbReference type="InterPro" id="IPR050708">
    <property type="entry name" value="T6SS_VgrG/RHS"/>
</dbReference>
<evidence type="ECO:0000256" key="3">
    <source>
        <dbReference type="ARBA" id="ARBA00022737"/>
    </source>
</evidence>
<dbReference type="PANTHER" id="PTHR32305:SF15">
    <property type="entry name" value="PROTEIN RHSA-RELATED"/>
    <property type="match status" value="1"/>
</dbReference>
<evidence type="ECO:0000256" key="5">
    <source>
        <dbReference type="SAM" id="MobiDB-lite"/>
    </source>
</evidence>
<dbReference type="NCBIfam" id="TIGR01643">
    <property type="entry name" value="YD_repeat_2x"/>
    <property type="match status" value="1"/>
</dbReference>
<evidence type="ECO:0000259" key="8">
    <source>
        <dbReference type="Pfam" id="PF12256"/>
    </source>
</evidence>
<evidence type="ECO:0000259" key="9">
    <source>
        <dbReference type="Pfam" id="PF25023"/>
    </source>
</evidence>
<name>A0A450T006_9GAMM</name>
<dbReference type="Pfam" id="PF05593">
    <property type="entry name" value="RHS_repeat"/>
    <property type="match status" value="1"/>
</dbReference>
<dbReference type="InterPro" id="IPR006530">
    <property type="entry name" value="YD"/>
</dbReference>
<evidence type="ECO:0000256" key="1">
    <source>
        <dbReference type="ARBA" id="ARBA00004613"/>
    </source>
</evidence>
<dbReference type="Gene3D" id="2.180.10.10">
    <property type="entry name" value="RHS repeat-associated core"/>
    <property type="match status" value="3"/>
</dbReference>
<dbReference type="InterPro" id="IPR022385">
    <property type="entry name" value="Rhs_assc_core"/>
</dbReference>
<dbReference type="NCBIfam" id="TIGR03696">
    <property type="entry name" value="Rhs_assc_core"/>
    <property type="match status" value="1"/>
</dbReference>
<proteinExistence type="predicted"/>
<dbReference type="InterPro" id="IPR056823">
    <property type="entry name" value="TEN-like_YD-shell"/>
</dbReference>
<keyword evidence="6" id="KW-0812">Transmembrane</keyword>
<dbReference type="GO" id="GO:0005737">
    <property type="term" value="C:cytoplasm"/>
    <property type="evidence" value="ECO:0007669"/>
    <property type="project" value="InterPro"/>
</dbReference>